<dbReference type="Proteomes" id="UP000799291">
    <property type="component" value="Unassembled WGS sequence"/>
</dbReference>
<reference evidence="3" key="1">
    <citation type="journal article" date="2020" name="Stud. Mycol.">
        <title>101 Dothideomycetes genomes: a test case for predicting lifestyles and emergence of pathogens.</title>
        <authorList>
            <person name="Haridas S."/>
            <person name="Albert R."/>
            <person name="Binder M."/>
            <person name="Bloem J."/>
            <person name="Labutti K."/>
            <person name="Salamov A."/>
            <person name="Andreopoulos B."/>
            <person name="Baker S."/>
            <person name="Barry K."/>
            <person name="Bills G."/>
            <person name="Bluhm B."/>
            <person name="Cannon C."/>
            <person name="Castanera R."/>
            <person name="Culley D."/>
            <person name="Daum C."/>
            <person name="Ezra D."/>
            <person name="Gonzalez J."/>
            <person name="Henrissat B."/>
            <person name="Kuo A."/>
            <person name="Liang C."/>
            <person name="Lipzen A."/>
            <person name="Lutzoni F."/>
            <person name="Magnuson J."/>
            <person name="Mondo S."/>
            <person name="Nolan M."/>
            <person name="Ohm R."/>
            <person name="Pangilinan J."/>
            <person name="Park H.-J."/>
            <person name="Ramirez L."/>
            <person name="Alfaro M."/>
            <person name="Sun H."/>
            <person name="Tritt A."/>
            <person name="Yoshinaga Y."/>
            <person name="Zwiers L.-H."/>
            <person name="Turgeon B."/>
            <person name="Goodwin S."/>
            <person name="Spatafora J."/>
            <person name="Crous P."/>
            <person name="Grigoriev I."/>
        </authorList>
    </citation>
    <scope>NUCLEOTIDE SEQUENCE</scope>
    <source>
        <strain evidence="3">CBS 122367</strain>
    </source>
</reference>
<name>A0A6G1IP57_9PLEO</name>
<gene>
    <name evidence="3" type="ORF">K458DRAFT_407873</name>
</gene>
<feature type="compositionally biased region" description="Basic and acidic residues" evidence="1">
    <location>
        <begin position="89"/>
        <end position="99"/>
    </location>
</feature>
<protein>
    <submittedName>
        <fullName evidence="3">Uncharacterized protein</fullName>
    </submittedName>
</protein>
<evidence type="ECO:0000313" key="3">
    <source>
        <dbReference type="EMBL" id="KAF2679770.1"/>
    </source>
</evidence>
<keyword evidence="2" id="KW-0472">Membrane</keyword>
<dbReference type="AlphaFoldDB" id="A0A6G1IP57"/>
<evidence type="ECO:0000313" key="4">
    <source>
        <dbReference type="Proteomes" id="UP000799291"/>
    </source>
</evidence>
<accession>A0A6G1IP57</accession>
<organism evidence="3 4">
    <name type="scientific">Lentithecium fluviatile CBS 122367</name>
    <dbReference type="NCBI Taxonomy" id="1168545"/>
    <lineage>
        <taxon>Eukaryota</taxon>
        <taxon>Fungi</taxon>
        <taxon>Dikarya</taxon>
        <taxon>Ascomycota</taxon>
        <taxon>Pezizomycotina</taxon>
        <taxon>Dothideomycetes</taxon>
        <taxon>Pleosporomycetidae</taxon>
        <taxon>Pleosporales</taxon>
        <taxon>Massarineae</taxon>
        <taxon>Lentitheciaceae</taxon>
        <taxon>Lentithecium</taxon>
    </lineage>
</organism>
<dbReference type="EMBL" id="MU005601">
    <property type="protein sequence ID" value="KAF2679770.1"/>
    <property type="molecule type" value="Genomic_DNA"/>
</dbReference>
<feature type="transmembrane region" description="Helical" evidence="2">
    <location>
        <begin position="105"/>
        <end position="124"/>
    </location>
</feature>
<keyword evidence="4" id="KW-1185">Reference proteome</keyword>
<keyword evidence="2" id="KW-1133">Transmembrane helix</keyword>
<sequence length="270" mass="29392">MSRSHTSSSMCPSHPWVDTTPRALQPCPTLNFILGKCALLFAPEAELLPPISTLALLRLTALGEGATMFAGQRRERMHGDGGGGSQLSERGRGSKARDTPFARRSFNNFLTHLIIFAIFGSIVLPQNTPAMHAPLSFALFSCAGLVLAAPYPPTSNVPLHSLYHYCSPPAGLSTPYSTASSLTPSFCTTAASEYRPNAYGEVEILQDDRLFLRAWWDASEARRSDFEAECKEAVERIVRGCRHEGSEEKFYGGVSEFAKIGGKVEVGFET</sequence>
<keyword evidence="2" id="KW-0812">Transmembrane</keyword>
<evidence type="ECO:0000256" key="2">
    <source>
        <dbReference type="SAM" id="Phobius"/>
    </source>
</evidence>
<feature type="region of interest" description="Disordered" evidence="1">
    <location>
        <begin position="72"/>
        <end position="99"/>
    </location>
</feature>
<proteinExistence type="predicted"/>
<evidence type="ECO:0000256" key="1">
    <source>
        <dbReference type="SAM" id="MobiDB-lite"/>
    </source>
</evidence>